<dbReference type="Gene3D" id="1.10.260.40">
    <property type="entry name" value="lambda repressor-like DNA-binding domains"/>
    <property type="match status" value="1"/>
</dbReference>
<dbReference type="AlphaFoldDB" id="A0A1I0M0U2"/>
<dbReference type="OrthoDB" id="9801008at2"/>
<evidence type="ECO:0000313" key="3">
    <source>
        <dbReference type="Proteomes" id="UP000199701"/>
    </source>
</evidence>
<dbReference type="Pfam" id="PF01381">
    <property type="entry name" value="HTH_3"/>
    <property type="match status" value="1"/>
</dbReference>
<organism evidence="2 3">
    <name type="scientific">[Clostridium] fimetarium</name>
    <dbReference type="NCBI Taxonomy" id="99656"/>
    <lineage>
        <taxon>Bacteria</taxon>
        <taxon>Bacillati</taxon>
        <taxon>Bacillota</taxon>
        <taxon>Clostridia</taxon>
        <taxon>Lachnospirales</taxon>
        <taxon>Lachnospiraceae</taxon>
    </lineage>
</organism>
<dbReference type="GO" id="GO:0003677">
    <property type="term" value="F:DNA binding"/>
    <property type="evidence" value="ECO:0007669"/>
    <property type="project" value="UniProtKB-KW"/>
</dbReference>
<dbReference type="SMART" id="SM00530">
    <property type="entry name" value="HTH_XRE"/>
    <property type="match status" value="1"/>
</dbReference>
<dbReference type="Proteomes" id="UP000199701">
    <property type="component" value="Unassembled WGS sequence"/>
</dbReference>
<accession>A0A1I0M0U2</accession>
<evidence type="ECO:0000313" key="2">
    <source>
        <dbReference type="EMBL" id="SEV81746.1"/>
    </source>
</evidence>
<dbReference type="InterPro" id="IPR001387">
    <property type="entry name" value="Cro/C1-type_HTH"/>
</dbReference>
<evidence type="ECO:0000259" key="1">
    <source>
        <dbReference type="PROSITE" id="PS50943"/>
    </source>
</evidence>
<dbReference type="CDD" id="cd00093">
    <property type="entry name" value="HTH_XRE"/>
    <property type="match status" value="1"/>
</dbReference>
<keyword evidence="2" id="KW-0238">DNA-binding</keyword>
<sequence length="65" mass="7404">MSNLQIARLGKNLTQDELAHLLGITVRTYQYIEHGERKPSYEVIIKLQGIFDNDISSLLSESNDN</sequence>
<gene>
    <name evidence="2" type="ORF">SAMN05421659_10138</name>
</gene>
<reference evidence="2 3" key="1">
    <citation type="submission" date="2016-10" db="EMBL/GenBank/DDBJ databases">
        <authorList>
            <person name="de Groot N.N."/>
        </authorList>
    </citation>
    <scope>NUCLEOTIDE SEQUENCE [LARGE SCALE GENOMIC DNA]</scope>
    <source>
        <strain evidence="2 3">DSM 9179</strain>
    </source>
</reference>
<feature type="domain" description="HTH cro/C1-type" evidence="1">
    <location>
        <begin position="4"/>
        <end position="58"/>
    </location>
</feature>
<dbReference type="STRING" id="99656.SAMN05421659_10138"/>
<dbReference type="InterPro" id="IPR010982">
    <property type="entry name" value="Lambda_DNA-bd_dom_sf"/>
</dbReference>
<name>A0A1I0M0U2_9FIRM</name>
<protein>
    <submittedName>
        <fullName evidence="2">DNA-binding transcriptional regulator, XRE-family HTH domain</fullName>
    </submittedName>
</protein>
<keyword evidence="3" id="KW-1185">Reference proteome</keyword>
<dbReference type="RefSeq" id="WP_092449370.1">
    <property type="nucleotide sequence ID" value="NZ_FOJI01000001.1"/>
</dbReference>
<dbReference type="PROSITE" id="PS50943">
    <property type="entry name" value="HTH_CROC1"/>
    <property type="match status" value="1"/>
</dbReference>
<proteinExistence type="predicted"/>
<dbReference type="SUPFAM" id="SSF47413">
    <property type="entry name" value="lambda repressor-like DNA-binding domains"/>
    <property type="match status" value="1"/>
</dbReference>
<dbReference type="EMBL" id="FOJI01000001">
    <property type="protein sequence ID" value="SEV81746.1"/>
    <property type="molecule type" value="Genomic_DNA"/>
</dbReference>